<dbReference type="Gene3D" id="1.10.10.10">
    <property type="entry name" value="Winged helix-like DNA-binding domain superfamily/Winged helix DNA-binding domain"/>
    <property type="match status" value="1"/>
</dbReference>
<dbReference type="InterPro" id="IPR000835">
    <property type="entry name" value="HTH_MarR-typ"/>
</dbReference>
<keyword evidence="3" id="KW-0804">Transcription</keyword>
<accession>A0A1G5S429</accession>
<protein>
    <submittedName>
        <fullName evidence="5">DNA-binding transcriptional regulator, MarR family</fullName>
    </submittedName>
</protein>
<keyword evidence="6" id="KW-1185">Reference proteome</keyword>
<evidence type="ECO:0000259" key="4">
    <source>
        <dbReference type="PROSITE" id="PS50995"/>
    </source>
</evidence>
<dbReference type="GO" id="GO:0003700">
    <property type="term" value="F:DNA-binding transcription factor activity"/>
    <property type="evidence" value="ECO:0007669"/>
    <property type="project" value="InterPro"/>
</dbReference>
<dbReference type="InterPro" id="IPR036388">
    <property type="entry name" value="WH-like_DNA-bd_sf"/>
</dbReference>
<dbReference type="GO" id="GO:0003677">
    <property type="term" value="F:DNA binding"/>
    <property type="evidence" value="ECO:0007669"/>
    <property type="project" value="UniProtKB-KW"/>
</dbReference>
<dbReference type="OrthoDB" id="2297442at2"/>
<reference evidence="5 6" key="1">
    <citation type="submission" date="2016-10" db="EMBL/GenBank/DDBJ databases">
        <authorList>
            <person name="de Groot N.N."/>
        </authorList>
    </citation>
    <scope>NUCLEOTIDE SEQUENCE [LARGE SCALE GENOMIC DNA]</scope>
    <source>
        <strain evidence="5 6">DSM 2784</strain>
    </source>
</reference>
<dbReference type="PANTHER" id="PTHR42756">
    <property type="entry name" value="TRANSCRIPTIONAL REGULATOR, MARR"/>
    <property type="match status" value="1"/>
</dbReference>
<dbReference type="SUPFAM" id="SSF46785">
    <property type="entry name" value="Winged helix' DNA-binding domain"/>
    <property type="match status" value="1"/>
</dbReference>
<dbReference type="PANTHER" id="PTHR42756:SF1">
    <property type="entry name" value="TRANSCRIPTIONAL REPRESSOR OF EMRAB OPERON"/>
    <property type="match status" value="1"/>
</dbReference>
<organism evidence="5 6">
    <name type="scientific">Acidaminobacter hydrogenoformans DSM 2784</name>
    <dbReference type="NCBI Taxonomy" id="1120920"/>
    <lineage>
        <taxon>Bacteria</taxon>
        <taxon>Bacillati</taxon>
        <taxon>Bacillota</taxon>
        <taxon>Clostridia</taxon>
        <taxon>Peptostreptococcales</taxon>
        <taxon>Acidaminobacteraceae</taxon>
        <taxon>Acidaminobacter</taxon>
    </lineage>
</organism>
<dbReference type="InterPro" id="IPR036390">
    <property type="entry name" value="WH_DNA-bd_sf"/>
</dbReference>
<dbReference type="RefSeq" id="WP_092592223.1">
    <property type="nucleotide sequence ID" value="NZ_FMWL01000016.1"/>
</dbReference>
<keyword evidence="2 5" id="KW-0238">DNA-binding</keyword>
<sequence>MTHSPEQLGDLVVGIYKELKAKTEKSLKAYGIGMGQLQILMLFYAHQSSSYSQNELVKLLNIDKGNISRNVKKLMDKAYLEQVPEHSKMYQLSAQGKMIKREIMTTFMSLHQTMTEGVSKEALTQTVMILSKISVNLEAL</sequence>
<evidence type="ECO:0000313" key="6">
    <source>
        <dbReference type="Proteomes" id="UP000199208"/>
    </source>
</evidence>
<dbReference type="STRING" id="1120920.SAMN03080599_02620"/>
<evidence type="ECO:0000256" key="2">
    <source>
        <dbReference type="ARBA" id="ARBA00023125"/>
    </source>
</evidence>
<dbReference type="PROSITE" id="PS50995">
    <property type="entry name" value="HTH_MARR_2"/>
    <property type="match status" value="1"/>
</dbReference>
<dbReference type="EMBL" id="FMWL01000016">
    <property type="protein sequence ID" value="SCZ81125.1"/>
    <property type="molecule type" value="Genomic_DNA"/>
</dbReference>
<evidence type="ECO:0000256" key="3">
    <source>
        <dbReference type="ARBA" id="ARBA00023163"/>
    </source>
</evidence>
<proteinExistence type="predicted"/>
<dbReference type="Pfam" id="PF12802">
    <property type="entry name" value="MarR_2"/>
    <property type="match status" value="1"/>
</dbReference>
<dbReference type="Proteomes" id="UP000199208">
    <property type="component" value="Unassembled WGS sequence"/>
</dbReference>
<gene>
    <name evidence="5" type="ORF">SAMN03080599_02620</name>
</gene>
<keyword evidence="1" id="KW-0805">Transcription regulation</keyword>
<feature type="domain" description="HTH marR-type" evidence="4">
    <location>
        <begin position="5"/>
        <end position="135"/>
    </location>
</feature>
<dbReference type="AlphaFoldDB" id="A0A1G5S429"/>
<dbReference type="SMART" id="SM00347">
    <property type="entry name" value="HTH_MARR"/>
    <property type="match status" value="1"/>
</dbReference>
<evidence type="ECO:0000313" key="5">
    <source>
        <dbReference type="EMBL" id="SCZ81125.1"/>
    </source>
</evidence>
<evidence type="ECO:0000256" key="1">
    <source>
        <dbReference type="ARBA" id="ARBA00023015"/>
    </source>
</evidence>
<name>A0A1G5S429_9FIRM</name>